<dbReference type="EMBL" id="BAAAOH010000001">
    <property type="protein sequence ID" value="GAA1996267.1"/>
    <property type="molecule type" value="Genomic_DNA"/>
</dbReference>
<comment type="caution">
    <text evidence="2">The sequence shown here is derived from an EMBL/GenBank/DDBJ whole genome shotgun (WGS) entry which is preliminary data.</text>
</comment>
<feature type="compositionally biased region" description="Polar residues" evidence="1">
    <location>
        <begin position="12"/>
        <end position="22"/>
    </location>
</feature>
<feature type="compositionally biased region" description="Basic and acidic residues" evidence="1">
    <location>
        <begin position="1"/>
        <end position="10"/>
    </location>
</feature>
<evidence type="ECO:0000313" key="3">
    <source>
        <dbReference type="Proteomes" id="UP001500326"/>
    </source>
</evidence>
<feature type="region of interest" description="Disordered" evidence="1">
    <location>
        <begin position="1"/>
        <end position="37"/>
    </location>
</feature>
<gene>
    <name evidence="2" type="ORF">GCM10009777_36260</name>
</gene>
<keyword evidence="3" id="KW-1185">Reference proteome</keyword>
<accession>A0ABP5EJ04</accession>
<evidence type="ECO:0000313" key="2">
    <source>
        <dbReference type="EMBL" id="GAA1996267.1"/>
    </source>
</evidence>
<name>A0ABP5EJ04_9MICO</name>
<protein>
    <submittedName>
        <fullName evidence="2">Uncharacterized protein</fullName>
    </submittedName>
</protein>
<reference evidence="3" key="1">
    <citation type="journal article" date="2019" name="Int. J. Syst. Evol. Microbiol.">
        <title>The Global Catalogue of Microorganisms (GCM) 10K type strain sequencing project: providing services to taxonomists for standard genome sequencing and annotation.</title>
        <authorList>
            <consortium name="The Broad Institute Genomics Platform"/>
            <consortium name="The Broad Institute Genome Sequencing Center for Infectious Disease"/>
            <person name="Wu L."/>
            <person name="Ma J."/>
        </authorList>
    </citation>
    <scope>NUCLEOTIDE SEQUENCE [LARGE SCALE GENOMIC DNA]</scope>
    <source>
        <strain evidence="3">JCM 14902</strain>
    </source>
</reference>
<evidence type="ECO:0000256" key="1">
    <source>
        <dbReference type="SAM" id="MobiDB-lite"/>
    </source>
</evidence>
<proteinExistence type="predicted"/>
<dbReference type="Proteomes" id="UP001500326">
    <property type="component" value="Unassembled WGS sequence"/>
</dbReference>
<sequence length="62" mass="6724">MAVHVGEIHTELSGTRGPTTDASDAAGSGAPQYPGVREDEWRGMQAHILRLRSRVCAEDFDD</sequence>
<organism evidence="2 3">
    <name type="scientific">Microbacterium pumilum</name>
    <dbReference type="NCBI Taxonomy" id="344165"/>
    <lineage>
        <taxon>Bacteria</taxon>
        <taxon>Bacillati</taxon>
        <taxon>Actinomycetota</taxon>
        <taxon>Actinomycetes</taxon>
        <taxon>Micrococcales</taxon>
        <taxon>Microbacteriaceae</taxon>
        <taxon>Microbacterium</taxon>
    </lineage>
</organism>
<dbReference type="RefSeq" id="WP_344065612.1">
    <property type="nucleotide sequence ID" value="NZ_BAAAOH010000001.1"/>
</dbReference>